<sequence length="124" mass="14635">MDQWIWRDGTTRKAVWEKYGLDKMPADELLKSDGFKSYVHLMAKYDDILWADRHENGLNSLWVHYQDDPDAQVYAAVLVWAKAKRPRSYVEKALGIYGVPYYERSGTRNSKLFNDFLRLTGRKK</sequence>
<accession>A0A9W6WNI3</accession>
<dbReference type="OrthoDB" id="97973at2759"/>
<dbReference type="EMBL" id="BSXW01000074">
    <property type="protein sequence ID" value="GMF11404.1"/>
    <property type="molecule type" value="Genomic_DNA"/>
</dbReference>
<organism evidence="1 2">
    <name type="scientific">Phytophthora lilii</name>
    <dbReference type="NCBI Taxonomy" id="2077276"/>
    <lineage>
        <taxon>Eukaryota</taxon>
        <taxon>Sar</taxon>
        <taxon>Stramenopiles</taxon>
        <taxon>Oomycota</taxon>
        <taxon>Peronosporomycetes</taxon>
        <taxon>Peronosporales</taxon>
        <taxon>Peronosporaceae</taxon>
        <taxon>Phytophthora</taxon>
    </lineage>
</organism>
<evidence type="ECO:0000313" key="2">
    <source>
        <dbReference type="Proteomes" id="UP001165083"/>
    </source>
</evidence>
<gene>
    <name evidence="1" type="ORF">Plil01_000211000</name>
</gene>
<keyword evidence="2" id="KW-1185">Reference proteome</keyword>
<evidence type="ECO:0000313" key="1">
    <source>
        <dbReference type="EMBL" id="GMF11404.1"/>
    </source>
</evidence>
<name>A0A9W6WNI3_9STRA</name>
<protein>
    <submittedName>
        <fullName evidence="1">Unnamed protein product</fullName>
    </submittedName>
</protein>
<dbReference type="Proteomes" id="UP001165083">
    <property type="component" value="Unassembled WGS sequence"/>
</dbReference>
<comment type="caution">
    <text evidence="1">The sequence shown here is derived from an EMBL/GenBank/DDBJ whole genome shotgun (WGS) entry which is preliminary data.</text>
</comment>
<dbReference type="AlphaFoldDB" id="A0A9W6WNI3"/>
<reference evidence="1" key="1">
    <citation type="submission" date="2023-04" db="EMBL/GenBank/DDBJ databases">
        <title>Phytophthora lilii NBRC 32176.</title>
        <authorList>
            <person name="Ichikawa N."/>
            <person name="Sato H."/>
            <person name="Tonouchi N."/>
        </authorList>
    </citation>
    <scope>NUCLEOTIDE SEQUENCE</scope>
    <source>
        <strain evidence="1">NBRC 32176</strain>
    </source>
</reference>
<proteinExistence type="predicted"/>